<reference evidence="2 3" key="1">
    <citation type="submission" date="2023-02" db="EMBL/GenBank/DDBJ databases">
        <title>Genome sequencing required for Actinomycetospora new species description.</title>
        <authorList>
            <person name="Saimee Y."/>
            <person name="Duangmal K."/>
        </authorList>
    </citation>
    <scope>NUCLEOTIDE SEQUENCE [LARGE SCALE GENOMIC DNA]</scope>
    <source>
        <strain evidence="2 3">DW7H6</strain>
    </source>
</reference>
<dbReference type="InterPro" id="IPR010775">
    <property type="entry name" value="DUF1365"/>
</dbReference>
<name>A0ABT5SMS1_9PSEU</name>
<keyword evidence="3" id="KW-1185">Reference proteome</keyword>
<evidence type="ECO:0000313" key="3">
    <source>
        <dbReference type="Proteomes" id="UP001300763"/>
    </source>
</evidence>
<proteinExistence type="predicted"/>
<sequence>MVTAFLYEAEVGHRRRERLDDAFTQRLYLWLVDLDDLPRLPAPLRPLARFRSADHLGDPRRSIRENLDAFLAARGIARPARVLMLAHARVLGYVFNPITLYWCRDAAGALVAVVAEVHNTYGGRHHYLLDVDGEGRARVDKDFYVSPFFPVDGEYRMRVPEPGATLAATVVLRREGATAFVATLRGRRRAATPLAVLAAAVRHPAVTLRVAAAIRHRGVRLWVRGVPVVPRTPADADRGLDQLEPRPLTRHTGAP</sequence>
<comment type="caution">
    <text evidence="2">The sequence shown here is derived from an EMBL/GenBank/DDBJ whole genome shotgun (WGS) entry which is preliminary data.</text>
</comment>
<dbReference type="PANTHER" id="PTHR33973:SF4">
    <property type="entry name" value="OS07G0153300 PROTEIN"/>
    <property type="match status" value="1"/>
</dbReference>
<dbReference type="PANTHER" id="PTHR33973">
    <property type="entry name" value="OS07G0153300 PROTEIN"/>
    <property type="match status" value="1"/>
</dbReference>
<gene>
    <name evidence="2" type="ORF">PGB27_02135</name>
</gene>
<feature type="region of interest" description="Disordered" evidence="1">
    <location>
        <begin position="233"/>
        <end position="255"/>
    </location>
</feature>
<dbReference type="RefSeq" id="WP_274198680.1">
    <property type="nucleotide sequence ID" value="NZ_JAQZAO010000001.1"/>
</dbReference>
<dbReference type="EMBL" id="JAQZAO010000001">
    <property type="protein sequence ID" value="MDD7964136.1"/>
    <property type="molecule type" value="Genomic_DNA"/>
</dbReference>
<dbReference type="Pfam" id="PF07103">
    <property type="entry name" value="DUF1365"/>
    <property type="match status" value="1"/>
</dbReference>
<organism evidence="2 3">
    <name type="scientific">Actinomycetospora lemnae</name>
    <dbReference type="NCBI Taxonomy" id="3019891"/>
    <lineage>
        <taxon>Bacteria</taxon>
        <taxon>Bacillati</taxon>
        <taxon>Actinomycetota</taxon>
        <taxon>Actinomycetes</taxon>
        <taxon>Pseudonocardiales</taxon>
        <taxon>Pseudonocardiaceae</taxon>
        <taxon>Actinomycetospora</taxon>
    </lineage>
</organism>
<feature type="compositionally biased region" description="Basic and acidic residues" evidence="1">
    <location>
        <begin position="234"/>
        <end position="244"/>
    </location>
</feature>
<evidence type="ECO:0000313" key="2">
    <source>
        <dbReference type="EMBL" id="MDD7964136.1"/>
    </source>
</evidence>
<evidence type="ECO:0000256" key="1">
    <source>
        <dbReference type="SAM" id="MobiDB-lite"/>
    </source>
</evidence>
<protein>
    <submittedName>
        <fullName evidence="2">DUF1365 domain-containing protein</fullName>
    </submittedName>
</protein>
<accession>A0ABT5SMS1</accession>
<dbReference type="Proteomes" id="UP001300763">
    <property type="component" value="Unassembled WGS sequence"/>
</dbReference>